<feature type="transmembrane region" description="Helical" evidence="1">
    <location>
        <begin position="60"/>
        <end position="76"/>
    </location>
</feature>
<feature type="transmembrane region" description="Helical" evidence="1">
    <location>
        <begin position="180"/>
        <end position="198"/>
    </location>
</feature>
<keyword evidence="3" id="KW-1185">Reference proteome</keyword>
<dbReference type="InterPro" id="IPR036938">
    <property type="entry name" value="PAP2/HPO_sf"/>
</dbReference>
<evidence type="ECO:0000313" key="2">
    <source>
        <dbReference type="EMBL" id="KFG90392.1"/>
    </source>
</evidence>
<comment type="caution">
    <text evidence="2">The sequence shown here is derived from an EMBL/GenBank/DDBJ whole genome shotgun (WGS) entry which is preliminary data.</text>
</comment>
<dbReference type="PATRIC" id="fig|1219045.3.peg.1629"/>
<dbReference type="EMBL" id="JFZA02000012">
    <property type="protein sequence ID" value="KFG90392.1"/>
    <property type="molecule type" value="Genomic_DNA"/>
</dbReference>
<dbReference type="OrthoDB" id="7473699at2"/>
<evidence type="ECO:0000313" key="3">
    <source>
        <dbReference type="Proteomes" id="UP000024284"/>
    </source>
</evidence>
<feature type="transmembrane region" description="Helical" evidence="1">
    <location>
        <begin position="123"/>
        <end position="143"/>
    </location>
</feature>
<sequence>MTITRGSVFLLCIAGVTLGVLNWAVKRPLPGDVALTRGLQALLGQSPEWAGIVTKSATEPWMWAMTGVVALLLWMLRGHVAALAAPIAFALALATDGLLRFFIFSPRPLATLVAVAKPSPSSGLPSTYGLVTGATIGLLMLVALADRRGWARAVGWVALVWLVLGWAARVTMGGHWTSQLLASYALSILMAQGVLRLVRVR</sequence>
<reference evidence="2" key="1">
    <citation type="submission" date="2014-08" db="EMBL/GenBank/DDBJ databases">
        <title>Draft genome sequences of Sphingobium herbicidovorans.</title>
        <authorList>
            <person name="Gan H.M."/>
            <person name="Gan H.Y."/>
            <person name="Savka M.A."/>
        </authorList>
    </citation>
    <scope>NUCLEOTIDE SEQUENCE [LARGE SCALE GENOMIC DNA]</scope>
    <source>
        <strain evidence="2">NBRC 16415</strain>
    </source>
</reference>
<keyword evidence="1" id="KW-1133">Transmembrane helix</keyword>
<feature type="transmembrane region" description="Helical" evidence="1">
    <location>
        <begin position="7"/>
        <end position="25"/>
    </location>
</feature>
<keyword evidence="1" id="KW-0812">Transmembrane</keyword>
<evidence type="ECO:0000256" key="1">
    <source>
        <dbReference type="SAM" id="Phobius"/>
    </source>
</evidence>
<dbReference type="STRING" id="76947.GCA_002080435_01395"/>
<organism evidence="2 3">
    <name type="scientific">Sphingobium herbicidovorans (strain ATCC 700291 / DSM 11019 / CCUG 56400 / KCTC 2939 / LMG 18315 / NBRC 16415 / MH)</name>
    <name type="common">Sphingomonas herbicidovorans</name>
    <dbReference type="NCBI Taxonomy" id="1219045"/>
    <lineage>
        <taxon>Bacteria</taxon>
        <taxon>Pseudomonadati</taxon>
        <taxon>Pseudomonadota</taxon>
        <taxon>Alphaproteobacteria</taxon>
        <taxon>Sphingomonadales</taxon>
        <taxon>Sphingomonadaceae</taxon>
        <taxon>Sphingobium</taxon>
    </lineage>
</organism>
<dbReference type="AlphaFoldDB" id="A0A086PAH4"/>
<gene>
    <name evidence="2" type="ORF">BV98_001595</name>
</gene>
<dbReference type="CDD" id="cd01610">
    <property type="entry name" value="PAP2_like"/>
    <property type="match status" value="1"/>
</dbReference>
<dbReference type="SUPFAM" id="SSF48317">
    <property type="entry name" value="Acid phosphatase/Vanadium-dependent haloperoxidase"/>
    <property type="match status" value="1"/>
</dbReference>
<protein>
    <submittedName>
        <fullName evidence="2">PAP2 superfamily protein</fullName>
    </submittedName>
</protein>
<keyword evidence="1" id="KW-0472">Membrane</keyword>
<dbReference type="Proteomes" id="UP000024284">
    <property type="component" value="Unassembled WGS sequence"/>
</dbReference>
<accession>A0A086PAH4</accession>
<proteinExistence type="predicted"/>
<dbReference type="eggNOG" id="COG0671">
    <property type="taxonomic scope" value="Bacteria"/>
</dbReference>
<dbReference type="RefSeq" id="WP_156103344.1">
    <property type="nucleotide sequence ID" value="NZ_BCZD01000005.1"/>
</dbReference>
<feature type="transmembrane region" description="Helical" evidence="1">
    <location>
        <begin position="83"/>
        <end position="103"/>
    </location>
</feature>
<name>A0A086PAH4_SPHHM</name>
<feature type="transmembrane region" description="Helical" evidence="1">
    <location>
        <begin position="150"/>
        <end position="168"/>
    </location>
</feature>